<feature type="signal peptide" evidence="1">
    <location>
        <begin position="1"/>
        <end position="20"/>
    </location>
</feature>
<dbReference type="GO" id="GO:0016787">
    <property type="term" value="F:hydrolase activity"/>
    <property type="evidence" value="ECO:0007669"/>
    <property type="project" value="InterPro"/>
</dbReference>
<dbReference type="Pfam" id="PF01738">
    <property type="entry name" value="DLH"/>
    <property type="match status" value="1"/>
</dbReference>
<dbReference type="SUPFAM" id="SSF53474">
    <property type="entry name" value="alpha/beta-Hydrolases"/>
    <property type="match status" value="1"/>
</dbReference>
<gene>
    <name evidence="3" type="ORF">C8A00DRAFT_15204</name>
</gene>
<name>A0AAN6VLP7_9PEZI</name>
<dbReference type="EMBL" id="MU856936">
    <property type="protein sequence ID" value="KAK4153580.1"/>
    <property type="molecule type" value="Genomic_DNA"/>
</dbReference>
<feature type="domain" description="Dienelactone hydrolase" evidence="2">
    <location>
        <begin position="71"/>
        <end position="287"/>
    </location>
</feature>
<dbReference type="PANTHER" id="PTHR17630:SF44">
    <property type="entry name" value="PROTEIN AIM2"/>
    <property type="match status" value="1"/>
</dbReference>
<dbReference type="Proteomes" id="UP001302745">
    <property type="component" value="Unassembled WGS sequence"/>
</dbReference>
<protein>
    <submittedName>
        <fullName evidence="3">Protein AIM2</fullName>
    </submittedName>
</protein>
<dbReference type="AlphaFoldDB" id="A0AAN6VLP7"/>
<keyword evidence="4" id="KW-1185">Reference proteome</keyword>
<dbReference type="InterPro" id="IPR029058">
    <property type="entry name" value="AB_hydrolase_fold"/>
</dbReference>
<feature type="chain" id="PRO_5042979443" evidence="1">
    <location>
        <begin position="21"/>
        <end position="293"/>
    </location>
</feature>
<reference evidence="3" key="2">
    <citation type="submission" date="2023-05" db="EMBL/GenBank/DDBJ databases">
        <authorList>
            <consortium name="Lawrence Berkeley National Laboratory"/>
            <person name="Steindorff A."/>
            <person name="Hensen N."/>
            <person name="Bonometti L."/>
            <person name="Westerberg I."/>
            <person name="Brannstrom I.O."/>
            <person name="Guillou S."/>
            <person name="Cros-Aarteil S."/>
            <person name="Calhoun S."/>
            <person name="Haridas S."/>
            <person name="Kuo A."/>
            <person name="Mondo S."/>
            <person name="Pangilinan J."/>
            <person name="Riley R."/>
            <person name="Labutti K."/>
            <person name="Andreopoulos B."/>
            <person name="Lipzen A."/>
            <person name="Chen C."/>
            <person name="Yanf M."/>
            <person name="Daum C."/>
            <person name="Ng V."/>
            <person name="Clum A."/>
            <person name="Ohm R."/>
            <person name="Martin F."/>
            <person name="Silar P."/>
            <person name="Natvig D."/>
            <person name="Lalanne C."/>
            <person name="Gautier V."/>
            <person name="Ament-Velasquez S.L."/>
            <person name="Kruys A."/>
            <person name="Hutchinson M.I."/>
            <person name="Powell A.J."/>
            <person name="Barry K."/>
            <person name="Miller A.N."/>
            <person name="Grigoriev I.V."/>
            <person name="Debuchy R."/>
            <person name="Gladieux P."/>
            <person name="Thoren M.H."/>
            <person name="Johannesson H."/>
        </authorList>
    </citation>
    <scope>NUCLEOTIDE SEQUENCE</scope>
    <source>
        <strain evidence="3">CBS 538.74</strain>
    </source>
</reference>
<comment type="caution">
    <text evidence="3">The sequence shown here is derived from an EMBL/GenBank/DDBJ whole genome shotgun (WGS) entry which is preliminary data.</text>
</comment>
<accession>A0AAN6VLP7</accession>
<evidence type="ECO:0000259" key="2">
    <source>
        <dbReference type="Pfam" id="PF01738"/>
    </source>
</evidence>
<dbReference type="Gene3D" id="3.40.50.1820">
    <property type="entry name" value="alpha/beta hydrolase"/>
    <property type="match status" value="1"/>
</dbReference>
<proteinExistence type="predicted"/>
<keyword evidence="1" id="KW-0732">Signal</keyword>
<evidence type="ECO:0000313" key="4">
    <source>
        <dbReference type="Proteomes" id="UP001302745"/>
    </source>
</evidence>
<sequence>MRASFSLLSFALLLVGGAVAGCDGKPQDCQTPDASLVAHSGKPQGTEVKHDDITLYISQPDKENARAKARDGAAVLYLTDVFGIALPENKLLADSFARAGYLTVAPDLFNGAPAPGDINVPGFNTTDFLAKHTPAVTDPILASTIEYLRTELNVSRIAATGYCFGGRYSFRLLDGEGESEGEGKKGAAVDVGFAAHPSLLETSEIAAVKGPVAIAAADGDTLFNAQARAAAEAVLLETAKQRQQPYQVVLYSGTQHGFAVRADVSDPQQKYAKEEAFLQAVRWFDRFLVEDSE</sequence>
<evidence type="ECO:0000313" key="3">
    <source>
        <dbReference type="EMBL" id="KAK4153580.1"/>
    </source>
</evidence>
<organism evidence="3 4">
    <name type="scientific">Chaetomidium leptoderma</name>
    <dbReference type="NCBI Taxonomy" id="669021"/>
    <lineage>
        <taxon>Eukaryota</taxon>
        <taxon>Fungi</taxon>
        <taxon>Dikarya</taxon>
        <taxon>Ascomycota</taxon>
        <taxon>Pezizomycotina</taxon>
        <taxon>Sordariomycetes</taxon>
        <taxon>Sordariomycetidae</taxon>
        <taxon>Sordariales</taxon>
        <taxon>Chaetomiaceae</taxon>
        <taxon>Chaetomidium</taxon>
    </lineage>
</organism>
<dbReference type="PANTHER" id="PTHR17630">
    <property type="entry name" value="DIENELACTONE HYDROLASE"/>
    <property type="match status" value="1"/>
</dbReference>
<evidence type="ECO:0000256" key="1">
    <source>
        <dbReference type="SAM" id="SignalP"/>
    </source>
</evidence>
<dbReference type="InterPro" id="IPR002925">
    <property type="entry name" value="Dienelactn_hydro"/>
</dbReference>
<dbReference type="PROSITE" id="PS51257">
    <property type="entry name" value="PROKAR_LIPOPROTEIN"/>
    <property type="match status" value="1"/>
</dbReference>
<reference evidence="3" key="1">
    <citation type="journal article" date="2023" name="Mol. Phylogenet. Evol.">
        <title>Genome-scale phylogeny and comparative genomics of the fungal order Sordariales.</title>
        <authorList>
            <person name="Hensen N."/>
            <person name="Bonometti L."/>
            <person name="Westerberg I."/>
            <person name="Brannstrom I.O."/>
            <person name="Guillou S."/>
            <person name="Cros-Aarteil S."/>
            <person name="Calhoun S."/>
            <person name="Haridas S."/>
            <person name="Kuo A."/>
            <person name="Mondo S."/>
            <person name="Pangilinan J."/>
            <person name="Riley R."/>
            <person name="LaButti K."/>
            <person name="Andreopoulos B."/>
            <person name="Lipzen A."/>
            <person name="Chen C."/>
            <person name="Yan M."/>
            <person name="Daum C."/>
            <person name="Ng V."/>
            <person name="Clum A."/>
            <person name="Steindorff A."/>
            <person name="Ohm R.A."/>
            <person name="Martin F."/>
            <person name="Silar P."/>
            <person name="Natvig D.O."/>
            <person name="Lalanne C."/>
            <person name="Gautier V."/>
            <person name="Ament-Velasquez S.L."/>
            <person name="Kruys A."/>
            <person name="Hutchinson M.I."/>
            <person name="Powell A.J."/>
            <person name="Barry K."/>
            <person name="Miller A.N."/>
            <person name="Grigoriev I.V."/>
            <person name="Debuchy R."/>
            <person name="Gladieux P."/>
            <person name="Hiltunen Thoren M."/>
            <person name="Johannesson H."/>
        </authorList>
    </citation>
    <scope>NUCLEOTIDE SEQUENCE</scope>
    <source>
        <strain evidence="3">CBS 538.74</strain>
    </source>
</reference>